<evidence type="ECO:0000313" key="2">
    <source>
        <dbReference type="EMBL" id="GAJ10395.1"/>
    </source>
</evidence>
<gene>
    <name evidence="2" type="ORF">S12H4_43755</name>
</gene>
<feature type="transmembrane region" description="Helical" evidence="1">
    <location>
        <begin position="48"/>
        <end position="67"/>
    </location>
</feature>
<sequence>MPEAIAFGAPRAEEMTRVAAAGAGAAITGVVEGVVVKMAPELGAAQPIFTWGALIGVPVLGLAGAMFTRGLLGDLCMGVACGGLGVVGYSLPEMLAPIVGRKGAQLTAEQRAALGPGNVKQLPAGPLAAPQRAQSMARVGIEF</sequence>
<organism evidence="2">
    <name type="scientific">marine sediment metagenome</name>
    <dbReference type="NCBI Taxonomy" id="412755"/>
    <lineage>
        <taxon>unclassified sequences</taxon>
        <taxon>metagenomes</taxon>
        <taxon>ecological metagenomes</taxon>
    </lineage>
</organism>
<accession>X1VNL4</accession>
<name>X1VNL4_9ZZZZ</name>
<reference evidence="2" key="1">
    <citation type="journal article" date="2014" name="Front. Microbiol.">
        <title>High frequency of phylogenetically diverse reductive dehalogenase-homologous genes in deep subseafloor sedimentary metagenomes.</title>
        <authorList>
            <person name="Kawai M."/>
            <person name="Futagami T."/>
            <person name="Toyoda A."/>
            <person name="Takaki Y."/>
            <person name="Nishi S."/>
            <person name="Hori S."/>
            <person name="Arai W."/>
            <person name="Tsubouchi T."/>
            <person name="Morono Y."/>
            <person name="Uchiyama I."/>
            <person name="Ito T."/>
            <person name="Fujiyama A."/>
            <person name="Inagaki F."/>
            <person name="Takami H."/>
        </authorList>
    </citation>
    <scope>NUCLEOTIDE SEQUENCE</scope>
    <source>
        <strain evidence="2">Expedition CK06-06</strain>
    </source>
</reference>
<keyword evidence="1" id="KW-1133">Transmembrane helix</keyword>
<keyword evidence="1" id="KW-0472">Membrane</keyword>
<proteinExistence type="predicted"/>
<comment type="caution">
    <text evidence="2">The sequence shown here is derived from an EMBL/GenBank/DDBJ whole genome shotgun (WGS) entry which is preliminary data.</text>
</comment>
<keyword evidence="1" id="KW-0812">Transmembrane</keyword>
<evidence type="ECO:0000256" key="1">
    <source>
        <dbReference type="SAM" id="Phobius"/>
    </source>
</evidence>
<dbReference type="EMBL" id="BARW01026890">
    <property type="protein sequence ID" value="GAJ10395.1"/>
    <property type="molecule type" value="Genomic_DNA"/>
</dbReference>
<protein>
    <submittedName>
        <fullName evidence="2">Uncharacterized protein</fullName>
    </submittedName>
</protein>
<dbReference type="AlphaFoldDB" id="X1VNL4"/>